<dbReference type="Pfam" id="PF13469">
    <property type="entry name" value="Sulfotransfer_3"/>
    <property type="match status" value="1"/>
</dbReference>
<dbReference type="HOGENOM" id="CLU_449673_0_0_3"/>
<sequence>MTHAAKISSVKENRNSLSDHIRKAWGLPEDEYIEQAISELGSVLLDFGFITAWHSLKAESAMKGVELSNEQHHLVDQLEKFSSELLDELLRIQSPRELRDDCRIIGLLHYIQTVGRDLPPNIAELAALPRDAFDNYILTSLISRDHITTIRVMEVLKGSTRLSESYQHYISSYSSPLVHRNHRIASQSKKSISPWREISEAIDSLVEVVSYIHDMQYSDAKSICDQVLAVLPNLQEAKFLNRVIEHYHSSVYDKPDIDPLMLYGSEVLGISWSDVWDKYKNTDNIREYINNIMSMKAFDVSLYNRAQFLTIQCKYQDEMYESLWKEVEALNDNLIRVSQYDVFSLTAFATRLEGLSTMPVNYNKYEDSILNHITFITGLPGPHFSRLRSWLAKSEDVACMYSDQVLKGMAQYVYDKFEEKYPSSIEQLDTDDLLQLRKIYLLHLAFCYGDRQIERIIDIIPSGFKHIGLLSLIFPEAKFIAIHPNLYDHLKYSFMSLFGFDSSHANATMSELVGYAYDYSLIIDRWKKHLGSKLDYVNLDIFKLSDYDDLKNLIIPESANIKLMDIKPTLEMPKRPKVSIENVESKLLEFVDDINEINEKVNMLKGA</sequence>
<evidence type="ECO:0000313" key="2">
    <source>
        <dbReference type="Proteomes" id="UP000002274"/>
    </source>
</evidence>
<dbReference type="STRING" id="59922.P9303_19081"/>
<accession>A2CAZ0</accession>
<dbReference type="RefSeq" id="WP_011826533.1">
    <property type="nucleotide sequence ID" value="NC_008820.1"/>
</dbReference>
<dbReference type="EMBL" id="CP000554">
    <property type="protein sequence ID" value="ABM78650.1"/>
    <property type="molecule type" value="Genomic_DNA"/>
</dbReference>
<protein>
    <submittedName>
        <fullName evidence="1">Uncharacterized protein</fullName>
    </submittedName>
</protein>
<evidence type="ECO:0000313" key="1">
    <source>
        <dbReference type="EMBL" id="ABM78650.1"/>
    </source>
</evidence>
<dbReference type="KEGG" id="pmf:P9303_19081"/>
<dbReference type="InterPro" id="IPR027417">
    <property type="entry name" value="P-loop_NTPase"/>
</dbReference>
<dbReference type="Proteomes" id="UP000002274">
    <property type="component" value="Chromosome"/>
</dbReference>
<proteinExistence type="predicted"/>
<dbReference type="BioCyc" id="PMAR59922:G1G80-1656-MONOMER"/>
<gene>
    <name evidence="1" type="ordered locus">P9303_19081</name>
</gene>
<reference evidence="1 2" key="1">
    <citation type="journal article" date="2007" name="PLoS Genet.">
        <title>Patterns and implications of gene gain and loss in the evolution of Prochlorococcus.</title>
        <authorList>
            <person name="Kettler G.C."/>
            <person name="Martiny A.C."/>
            <person name="Huang K."/>
            <person name="Zucker J."/>
            <person name="Coleman M.L."/>
            <person name="Rodrigue S."/>
            <person name="Chen F."/>
            <person name="Lapidus A."/>
            <person name="Ferriera S."/>
            <person name="Johnson J."/>
            <person name="Steglich C."/>
            <person name="Church G.M."/>
            <person name="Richardson P."/>
            <person name="Chisholm S.W."/>
        </authorList>
    </citation>
    <scope>NUCLEOTIDE SEQUENCE [LARGE SCALE GENOMIC DNA]</scope>
    <source>
        <strain evidence="1 2">MIT 9303</strain>
    </source>
</reference>
<dbReference type="Gene3D" id="3.40.50.300">
    <property type="entry name" value="P-loop containing nucleotide triphosphate hydrolases"/>
    <property type="match status" value="1"/>
</dbReference>
<organism evidence="1 2">
    <name type="scientific">Prochlorococcus marinus (strain MIT 9303)</name>
    <dbReference type="NCBI Taxonomy" id="59922"/>
    <lineage>
        <taxon>Bacteria</taxon>
        <taxon>Bacillati</taxon>
        <taxon>Cyanobacteriota</taxon>
        <taxon>Cyanophyceae</taxon>
        <taxon>Synechococcales</taxon>
        <taxon>Prochlorococcaceae</taxon>
        <taxon>Prochlorococcus</taxon>
    </lineage>
</organism>
<name>A2CAZ0_PROM3</name>
<dbReference type="AlphaFoldDB" id="A2CAZ0"/>